<dbReference type="Gene3D" id="1.25.40.390">
    <property type="match status" value="1"/>
</dbReference>
<dbReference type="InterPro" id="IPR011990">
    <property type="entry name" value="TPR-like_helical_dom_sf"/>
</dbReference>
<feature type="domain" description="SusD-like N-terminal" evidence="7">
    <location>
        <begin position="84"/>
        <end position="222"/>
    </location>
</feature>
<comment type="similarity">
    <text evidence="2">Belongs to the SusD family.</text>
</comment>
<evidence type="ECO:0000259" key="7">
    <source>
        <dbReference type="Pfam" id="PF14322"/>
    </source>
</evidence>
<dbReference type="Pfam" id="PF14322">
    <property type="entry name" value="SusD-like_3"/>
    <property type="match status" value="1"/>
</dbReference>
<evidence type="ECO:0000256" key="5">
    <source>
        <dbReference type="ARBA" id="ARBA00023237"/>
    </source>
</evidence>
<keyword evidence="4" id="KW-0472">Membrane</keyword>
<dbReference type="GO" id="GO:0009279">
    <property type="term" value="C:cell outer membrane"/>
    <property type="evidence" value="ECO:0007669"/>
    <property type="project" value="UniProtKB-SubCell"/>
</dbReference>
<protein>
    <submittedName>
        <fullName evidence="8">Starch-binding associating with outer membrane</fullName>
    </submittedName>
</protein>
<proteinExistence type="inferred from homology"/>
<dbReference type="Proteomes" id="UP000199138">
    <property type="component" value="Unassembled WGS sequence"/>
</dbReference>
<name>A0A1I7HFP6_9FLAO</name>
<reference evidence="8 9" key="1">
    <citation type="submission" date="2016-10" db="EMBL/GenBank/DDBJ databases">
        <authorList>
            <person name="de Groot N.N."/>
        </authorList>
    </citation>
    <scope>NUCLEOTIDE SEQUENCE [LARGE SCALE GENOMIC DNA]</scope>
    <source>
        <strain evidence="8 9">CGMCC 1.12333</strain>
    </source>
</reference>
<dbReference type="EMBL" id="FPBK01000009">
    <property type="protein sequence ID" value="SFU59442.1"/>
    <property type="molecule type" value="Genomic_DNA"/>
</dbReference>
<feature type="domain" description="RagB/SusD" evidence="6">
    <location>
        <begin position="264"/>
        <end position="509"/>
    </location>
</feature>
<evidence type="ECO:0000259" key="6">
    <source>
        <dbReference type="Pfam" id="PF07980"/>
    </source>
</evidence>
<dbReference type="Pfam" id="PF07980">
    <property type="entry name" value="SusD_RagB"/>
    <property type="match status" value="1"/>
</dbReference>
<dbReference type="OrthoDB" id="5694214at2"/>
<keyword evidence="9" id="KW-1185">Reference proteome</keyword>
<dbReference type="InterPro" id="IPR012944">
    <property type="entry name" value="SusD_RagB_dom"/>
</dbReference>
<dbReference type="RefSeq" id="WP_093025390.1">
    <property type="nucleotide sequence ID" value="NZ_FPBK01000009.1"/>
</dbReference>
<dbReference type="SUPFAM" id="SSF48452">
    <property type="entry name" value="TPR-like"/>
    <property type="match status" value="1"/>
</dbReference>
<dbReference type="CDD" id="cd08977">
    <property type="entry name" value="SusD"/>
    <property type="match status" value="1"/>
</dbReference>
<keyword evidence="5" id="KW-0998">Cell outer membrane</keyword>
<gene>
    <name evidence="8" type="ORF">SAMN05216480_10915</name>
</gene>
<sequence length="509" mass="58664">MKKFIAISAVICSLVTFNACNKEELEINNPNALTTDQYWATPDDAEKGVNSIYAMFYKDGLWARWIYFRLDLASDEGFSKSPWVELADWTRFKYVNYNFWEGNSVTWRDSYKAIFRANQVLANVPDITFEDESRKNSIIAEAKFLRAFHYFYLVELWENIPLILEPSTPQDLPLQSNKEEVYAQIEMDLNDAFNDLPATWDASDVGRPTKGAAKAMLAKLYMQDHDYTQAKAALEYLITGSGAMYSLVDNFQDNFTHLNENNEESVFEIQYGDQRLGGTGEGAAASVSSTRAQFFAPRGIGWSDGQARWWIVDLFKEEANQNGGIDERLQYSLFYPDLEADFGLQTYGRSWEWNADEAWFKKGSRDYYRNNEDYYNEVNYRLIRYADILLMYAEALNELDMTADAYAYVDMVRARANMAPLATAYPAIGNDHDMFLERLKKERVLELCGESVRYLDLKRWGAFDSQSAIDEIITRDSDFENFVVGKTNILPIPQAEVENNPNFEQNPGY</sequence>
<dbReference type="InterPro" id="IPR033985">
    <property type="entry name" value="SusD-like_N"/>
</dbReference>
<evidence type="ECO:0000313" key="9">
    <source>
        <dbReference type="Proteomes" id="UP000199138"/>
    </source>
</evidence>
<evidence type="ECO:0000256" key="4">
    <source>
        <dbReference type="ARBA" id="ARBA00023136"/>
    </source>
</evidence>
<dbReference type="AlphaFoldDB" id="A0A1I7HFP6"/>
<evidence type="ECO:0000256" key="2">
    <source>
        <dbReference type="ARBA" id="ARBA00006275"/>
    </source>
</evidence>
<comment type="subcellular location">
    <subcellularLocation>
        <location evidence="1">Cell outer membrane</location>
    </subcellularLocation>
</comment>
<evidence type="ECO:0000256" key="1">
    <source>
        <dbReference type="ARBA" id="ARBA00004442"/>
    </source>
</evidence>
<organism evidence="8 9">
    <name type="scientific">Pustulibacterium marinum</name>
    <dbReference type="NCBI Taxonomy" id="1224947"/>
    <lineage>
        <taxon>Bacteria</taxon>
        <taxon>Pseudomonadati</taxon>
        <taxon>Bacteroidota</taxon>
        <taxon>Flavobacteriia</taxon>
        <taxon>Flavobacteriales</taxon>
        <taxon>Flavobacteriaceae</taxon>
        <taxon>Pustulibacterium</taxon>
    </lineage>
</organism>
<evidence type="ECO:0000256" key="3">
    <source>
        <dbReference type="ARBA" id="ARBA00022729"/>
    </source>
</evidence>
<dbReference type="STRING" id="1224947.SAMN05216480_10915"/>
<accession>A0A1I7HFP6</accession>
<evidence type="ECO:0000313" key="8">
    <source>
        <dbReference type="EMBL" id="SFU59442.1"/>
    </source>
</evidence>
<keyword evidence="3" id="KW-0732">Signal</keyword>